<sequence length="88" mass="9297">MYTPKPWINKGKRAATGSKICGGSPLRVVATVNDIPRGEGDANVCLIAAAPELLEALENAIAQAEFEGHAFRPWHGEAKSVIAKAKGE</sequence>
<evidence type="ECO:0000313" key="1">
    <source>
        <dbReference type="EMBL" id="KKN81761.1"/>
    </source>
</evidence>
<name>A0A0F9W7Y4_9ZZZZ</name>
<protein>
    <submittedName>
        <fullName evidence="1">Uncharacterized protein</fullName>
    </submittedName>
</protein>
<gene>
    <name evidence="1" type="ORF">LCGC14_0316730</name>
</gene>
<organism evidence="1">
    <name type="scientific">marine sediment metagenome</name>
    <dbReference type="NCBI Taxonomy" id="412755"/>
    <lineage>
        <taxon>unclassified sequences</taxon>
        <taxon>metagenomes</taxon>
        <taxon>ecological metagenomes</taxon>
    </lineage>
</organism>
<accession>A0A0F9W7Y4</accession>
<comment type="caution">
    <text evidence="1">The sequence shown here is derived from an EMBL/GenBank/DDBJ whole genome shotgun (WGS) entry which is preliminary data.</text>
</comment>
<dbReference type="EMBL" id="LAZR01000211">
    <property type="protein sequence ID" value="KKN81761.1"/>
    <property type="molecule type" value="Genomic_DNA"/>
</dbReference>
<dbReference type="AlphaFoldDB" id="A0A0F9W7Y4"/>
<proteinExistence type="predicted"/>
<reference evidence="1" key="1">
    <citation type="journal article" date="2015" name="Nature">
        <title>Complex archaea that bridge the gap between prokaryotes and eukaryotes.</title>
        <authorList>
            <person name="Spang A."/>
            <person name="Saw J.H."/>
            <person name="Jorgensen S.L."/>
            <person name="Zaremba-Niedzwiedzka K."/>
            <person name="Martijn J."/>
            <person name="Lind A.E."/>
            <person name="van Eijk R."/>
            <person name="Schleper C."/>
            <person name="Guy L."/>
            <person name="Ettema T.J."/>
        </authorList>
    </citation>
    <scope>NUCLEOTIDE SEQUENCE</scope>
</reference>